<dbReference type="PROSITE" id="PS00730">
    <property type="entry name" value="AP_NUCLEASE_F2_2"/>
    <property type="match status" value="1"/>
</dbReference>
<evidence type="ECO:0000256" key="3">
    <source>
        <dbReference type="ARBA" id="ARBA00022722"/>
    </source>
</evidence>
<proteinExistence type="inferred from homology"/>
<accession>A0A075QZP8</accession>
<dbReference type="PANTHER" id="PTHR21445:SF0">
    <property type="entry name" value="APURINIC-APYRIMIDINIC ENDONUCLEASE"/>
    <property type="match status" value="1"/>
</dbReference>
<dbReference type="PROSITE" id="PS51432">
    <property type="entry name" value="AP_NUCLEASE_F2_4"/>
    <property type="match status" value="1"/>
</dbReference>
<keyword evidence="3" id="KW-0540">Nuclease</keyword>
<dbReference type="Gene3D" id="3.20.20.150">
    <property type="entry name" value="Divalent-metal-dependent TIM barrel enzymes"/>
    <property type="match status" value="1"/>
</dbReference>
<sequence length="281" mass="31327">MHIGCHVSVRQGYTEAARIAQRLGGTCYQYFPKNPRSLQIKSFSRQDAQQCRDFCKEHGIISIAHTPYPTNLCTEGREEQAAMVASVRNDLEIADACGSIGVVVHFGQYKGNHPDPLFGYQLMIRSLNEILEGWTGNALILLENNAGQGNKMGMTLEELVQVRALINRPELVGFCFDTCHAFASGLWTGGNWEEVQKRGEELGYFTHLKAVHLNDSRYPTGSHRDRHADIGYGEIGAERIGELIRSRGVREVPLFLETPAERPGGHKSEIAFVKQLFASPQ</sequence>
<keyword evidence="6 10" id="KW-0378">Hydrolase</keyword>
<evidence type="ECO:0000256" key="7">
    <source>
        <dbReference type="ARBA" id="ARBA00022833"/>
    </source>
</evidence>
<keyword evidence="5" id="KW-0227">DNA damage</keyword>
<dbReference type="eggNOG" id="COG0648">
    <property type="taxonomic scope" value="Bacteria"/>
</dbReference>
<dbReference type="Proteomes" id="UP000005850">
    <property type="component" value="Chromosome"/>
</dbReference>
<feature type="domain" description="Xylose isomerase-like TIM barrel" evidence="9">
    <location>
        <begin position="18"/>
        <end position="275"/>
    </location>
</feature>
<dbReference type="KEGG" id="blr:BRLA_c014990"/>
<dbReference type="SMART" id="SM00518">
    <property type="entry name" value="AP2Ec"/>
    <property type="match status" value="1"/>
</dbReference>
<dbReference type="GO" id="GO:0003906">
    <property type="term" value="F:DNA-(apurinic or apyrimidinic site) endonuclease activity"/>
    <property type="evidence" value="ECO:0007669"/>
    <property type="project" value="TreeGrafter"/>
</dbReference>
<evidence type="ECO:0000256" key="1">
    <source>
        <dbReference type="ARBA" id="ARBA00001947"/>
    </source>
</evidence>
<keyword evidence="11" id="KW-1185">Reference proteome</keyword>
<organism evidence="10 11">
    <name type="scientific">Brevibacillus laterosporus LMG 15441</name>
    <dbReference type="NCBI Taxonomy" id="1042163"/>
    <lineage>
        <taxon>Bacteria</taxon>
        <taxon>Bacillati</taxon>
        <taxon>Bacillota</taxon>
        <taxon>Bacilli</taxon>
        <taxon>Bacillales</taxon>
        <taxon>Paenibacillaceae</taxon>
        <taxon>Brevibacillus</taxon>
    </lineage>
</organism>
<evidence type="ECO:0000259" key="9">
    <source>
        <dbReference type="Pfam" id="PF01261"/>
    </source>
</evidence>
<comment type="cofactor">
    <cofactor evidence="1">
        <name>Zn(2+)</name>
        <dbReference type="ChEBI" id="CHEBI:29105"/>
    </cofactor>
</comment>
<evidence type="ECO:0000256" key="8">
    <source>
        <dbReference type="ARBA" id="ARBA00023204"/>
    </source>
</evidence>
<dbReference type="InterPro" id="IPR013022">
    <property type="entry name" value="Xyl_isomerase-like_TIM-brl"/>
</dbReference>
<dbReference type="EC" id="3.1.21.2" evidence="10"/>
<evidence type="ECO:0000313" key="10">
    <source>
        <dbReference type="EMBL" id="AIG25827.1"/>
    </source>
</evidence>
<dbReference type="GO" id="GO:0008270">
    <property type="term" value="F:zinc ion binding"/>
    <property type="evidence" value="ECO:0007669"/>
    <property type="project" value="InterPro"/>
</dbReference>
<dbReference type="InterPro" id="IPR018246">
    <property type="entry name" value="AP_endonuc_F2_Zn_BS"/>
</dbReference>
<keyword evidence="4" id="KW-0479">Metal-binding</keyword>
<dbReference type="GO" id="GO:0008833">
    <property type="term" value="F:deoxyribonuclease IV (phage-T4-induced) activity"/>
    <property type="evidence" value="ECO:0007669"/>
    <property type="project" value="UniProtKB-EC"/>
</dbReference>
<dbReference type="Pfam" id="PF01261">
    <property type="entry name" value="AP_endonuc_2"/>
    <property type="match status" value="1"/>
</dbReference>
<dbReference type="NCBIfam" id="TIGR00587">
    <property type="entry name" value="nfo"/>
    <property type="match status" value="1"/>
</dbReference>
<keyword evidence="8" id="KW-0234">DNA repair</keyword>
<reference evidence="10 11" key="1">
    <citation type="journal article" date="2011" name="J. Bacteriol.">
        <title>Genome sequence of Brevibacillus laterosporus LMG 15441, a pathogen of invertebrates.</title>
        <authorList>
            <person name="Djukic M."/>
            <person name="Poehlein A."/>
            <person name="Thurmer A."/>
            <person name="Daniel R."/>
        </authorList>
    </citation>
    <scope>NUCLEOTIDE SEQUENCE [LARGE SCALE GENOMIC DNA]</scope>
    <source>
        <strain evidence="10 11">LMG 15441</strain>
    </source>
</reference>
<evidence type="ECO:0000256" key="2">
    <source>
        <dbReference type="ARBA" id="ARBA00005340"/>
    </source>
</evidence>
<evidence type="ECO:0000256" key="4">
    <source>
        <dbReference type="ARBA" id="ARBA00022723"/>
    </source>
</evidence>
<dbReference type="GO" id="GO:0006284">
    <property type="term" value="P:base-excision repair"/>
    <property type="evidence" value="ECO:0007669"/>
    <property type="project" value="TreeGrafter"/>
</dbReference>
<keyword evidence="7" id="KW-0862">Zinc</keyword>
<dbReference type="GO" id="GO:0008081">
    <property type="term" value="F:phosphoric diester hydrolase activity"/>
    <property type="evidence" value="ECO:0007669"/>
    <property type="project" value="TreeGrafter"/>
</dbReference>
<keyword evidence="10" id="KW-0255">Endonuclease</keyword>
<dbReference type="PROSITE" id="PS00731">
    <property type="entry name" value="AP_NUCLEASE_F2_3"/>
    <property type="match status" value="1"/>
</dbReference>
<evidence type="ECO:0000256" key="6">
    <source>
        <dbReference type="ARBA" id="ARBA00022801"/>
    </source>
</evidence>
<dbReference type="InterPro" id="IPR001719">
    <property type="entry name" value="AP_endonuc_2"/>
</dbReference>
<dbReference type="CDD" id="cd00019">
    <property type="entry name" value="AP2Ec"/>
    <property type="match status" value="1"/>
</dbReference>
<evidence type="ECO:0000256" key="5">
    <source>
        <dbReference type="ARBA" id="ARBA00022763"/>
    </source>
</evidence>
<name>A0A075QZP8_BRELA</name>
<dbReference type="STRING" id="1042163.BRLA_c014990"/>
<dbReference type="AlphaFoldDB" id="A0A075QZP8"/>
<dbReference type="SUPFAM" id="SSF51658">
    <property type="entry name" value="Xylose isomerase-like"/>
    <property type="match status" value="1"/>
</dbReference>
<dbReference type="GO" id="GO:0003677">
    <property type="term" value="F:DNA binding"/>
    <property type="evidence" value="ECO:0007669"/>
    <property type="project" value="InterPro"/>
</dbReference>
<dbReference type="EMBL" id="CP007806">
    <property type="protein sequence ID" value="AIG25827.1"/>
    <property type="molecule type" value="Genomic_DNA"/>
</dbReference>
<dbReference type="RefSeq" id="WP_003338107.1">
    <property type="nucleotide sequence ID" value="NZ_CP007806.1"/>
</dbReference>
<dbReference type="InterPro" id="IPR036237">
    <property type="entry name" value="Xyl_isomerase-like_sf"/>
</dbReference>
<dbReference type="PANTHER" id="PTHR21445">
    <property type="entry name" value="ENDONUCLEASE IV ENDODEOXYRIBONUCLEASE IV"/>
    <property type="match status" value="1"/>
</dbReference>
<evidence type="ECO:0000313" key="11">
    <source>
        <dbReference type="Proteomes" id="UP000005850"/>
    </source>
</evidence>
<dbReference type="HOGENOM" id="CLU_025885_4_1_9"/>
<comment type="similarity">
    <text evidence="2">Belongs to the AP endonuclease 2 family.</text>
</comment>
<protein>
    <submittedName>
        <fullName evidence="10">Putative endonuclease 4</fullName>
        <ecNumber evidence="10">3.1.21.2</ecNumber>
    </submittedName>
</protein>
<gene>
    <name evidence="10" type="ORF">BRLA_c014990</name>
</gene>